<evidence type="ECO:0000313" key="2">
    <source>
        <dbReference type="EMBL" id="OEU23347.1"/>
    </source>
</evidence>
<feature type="region of interest" description="Disordered" evidence="1">
    <location>
        <begin position="412"/>
        <end position="431"/>
    </location>
</feature>
<keyword evidence="3" id="KW-1185">Reference proteome</keyword>
<feature type="region of interest" description="Disordered" evidence="1">
    <location>
        <begin position="473"/>
        <end position="493"/>
    </location>
</feature>
<dbReference type="KEGG" id="fcy:FRACYDRAFT_233519"/>
<feature type="compositionally biased region" description="Gly residues" evidence="1">
    <location>
        <begin position="567"/>
        <end position="583"/>
    </location>
</feature>
<sequence>MAVTKANNSSSSSSSSRRPHRPHRSRRNRTTSTESESGTGSSSDSGRSYYLALKLVAIIGIVCYSCRNLLMSYTNDITTMGLEQQAKIDLPRPIVGNNINIIDDKNNSINSKDNVTLRSSSSLSSTTTNRSSSLSSSLLRDPTPMNQDQPIPDAFVYTKELYPFISKGTTPDDNDNRKKKKKKKKKNTKQNILQNTTNSSTIVMNPEVYGQLTNQIFRIKQARKPLLIMINSHPCAGKSFFIHNHTEKFMGCNLLDHDQLNQKKYPGATPDSSYLMRIQQDNVIKGIVTNNTALLGSSAIGKLAKKEKYDDVIYIHVITPLTVVERNLKGRLEEGERIGRWSKLEEVIKRRQKSLFFAIKDEVLVEPLFATFQEGLEFCINTYNTYNNTDDIELFKHALTWAVTSTTKIDSEFSDQDGNNNKANNSPTTAGTADESYLYDEYYNNNNSNSNNSENRYLQKTIRLAGKVSTAIGEDSIHGNNSHRSSRRNITGQGSLSNSIQLSQLVLVVWRGMIITASKAIVKRGLIWTVGGVGLAALLGLVIKCFNRGSDEDEVDNIGAVVNNITDGGGEGGEGEGRVGGGPTETEQLPAGGSSISR</sequence>
<proteinExistence type="predicted"/>
<name>A0A1E7FYX0_9STRA</name>
<dbReference type="EMBL" id="KV784353">
    <property type="protein sequence ID" value="OEU23347.1"/>
    <property type="molecule type" value="Genomic_DNA"/>
</dbReference>
<feature type="compositionally biased region" description="Polar residues" evidence="1">
    <location>
        <begin position="478"/>
        <end position="493"/>
    </location>
</feature>
<dbReference type="Proteomes" id="UP000095751">
    <property type="component" value="Unassembled WGS sequence"/>
</dbReference>
<feature type="compositionally biased region" description="Low complexity" evidence="1">
    <location>
        <begin position="99"/>
        <end position="140"/>
    </location>
</feature>
<reference evidence="2 3" key="1">
    <citation type="submission" date="2016-09" db="EMBL/GenBank/DDBJ databases">
        <title>Extensive genetic diversity and differential bi-allelic expression allows diatom success in the polar Southern Ocean.</title>
        <authorList>
            <consortium name="DOE Joint Genome Institute"/>
            <person name="Mock T."/>
            <person name="Otillar R.P."/>
            <person name="Strauss J."/>
            <person name="Dupont C."/>
            <person name="Frickenhaus S."/>
            <person name="Maumus F."/>
            <person name="Mcmullan M."/>
            <person name="Sanges R."/>
            <person name="Schmutz J."/>
            <person name="Toseland A."/>
            <person name="Valas R."/>
            <person name="Veluchamy A."/>
            <person name="Ward B.J."/>
            <person name="Allen A."/>
            <person name="Barry K."/>
            <person name="Falciatore A."/>
            <person name="Ferrante M."/>
            <person name="Fortunato A.E."/>
            <person name="Gloeckner G."/>
            <person name="Gruber A."/>
            <person name="Hipkin R."/>
            <person name="Janech M."/>
            <person name="Kroth P."/>
            <person name="Leese F."/>
            <person name="Lindquist E."/>
            <person name="Lyon B.R."/>
            <person name="Martin J."/>
            <person name="Mayer C."/>
            <person name="Parker M."/>
            <person name="Quesneville H."/>
            <person name="Raymond J."/>
            <person name="Uhlig C."/>
            <person name="Valentin K.U."/>
            <person name="Worden A.Z."/>
            <person name="Armbrust E.V."/>
            <person name="Bowler C."/>
            <person name="Green B."/>
            <person name="Moulton V."/>
            <person name="Van Oosterhout C."/>
            <person name="Grigoriev I."/>
        </authorList>
    </citation>
    <scope>NUCLEOTIDE SEQUENCE [LARGE SCALE GENOMIC DNA]</scope>
    <source>
        <strain evidence="2 3">CCMP1102</strain>
    </source>
</reference>
<feature type="compositionally biased region" description="Low complexity" evidence="1">
    <location>
        <begin position="30"/>
        <end position="45"/>
    </location>
</feature>
<organism evidence="2 3">
    <name type="scientific">Fragilariopsis cylindrus CCMP1102</name>
    <dbReference type="NCBI Taxonomy" id="635003"/>
    <lineage>
        <taxon>Eukaryota</taxon>
        <taxon>Sar</taxon>
        <taxon>Stramenopiles</taxon>
        <taxon>Ochrophyta</taxon>
        <taxon>Bacillariophyta</taxon>
        <taxon>Bacillariophyceae</taxon>
        <taxon>Bacillariophycidae</taxon>
        <taxon>Bacillariales</taxon>
        <taxon>Bacillariaceae</taxon>
        <taxon>Fragilariopsis</taxon>
    </lineage>
</organism>
<feature type="region of interest" description="Disordered" evidence="1">
    <location>
        <begin position="99"/>
        <end position="150"/>
    </location>
</feature>
<feature type="region of interest" description="Disordered" evidence="1">
    <location>
        <begin position="167"/>
        <end position="192"/>
    </location>
</feature>
<dbReference type="InParanoid" id="A0A1E7FYX0"/>
<gene>
    <name evidence="2" type="ORF">FRACYDRAFT_233519</name>
</gene>
<feature type="region of interest" description="Disordered" evidence="1">
    <location>
        <begin position="1"/>
        <end position="45"/>
    </location>
</feature>
<feature type="compositionally biased region" description="Polar residues" evidence="1">
    <location>
        <begin position="416"/>
        <end position="431"/>
    </location>
</feature>
<accession>A0A1E7FYX0</accession>
<evidence type="ECO:0000313" key="3">
    <source>
        <dbReference type="Proteomes" id="UP000095751"/>
    </source>
</evidence>
<dbReference type="AlphaFoldDB" id="A0A1E7FYX0"/>
<feature type="region of interest" description="Disordered" evidence="1">
    <location>
        <begin position="566"/>
        <end position="598"/>
    </location>
</feature>
<evidence type="ECO:0000256" key="1">
    <source>
        <dbReference type="SAM" id="MobiDB-lite"/>
    </source>
</evidence>
<protein>
    <submittedName>
        <fullName evidence="2">Uncharacterized protein</fullName>
    </submittedName>
</protein>
<feature type="compositionally biased region" description="Basic residues" evidence="1">
    <location>
        <begin position="177"/>
        <end position="188"/>
    </location>
</feature>
<feature type="compositionally biased region" description="Basic residues" evidence="1">
    <location>
        <begin position="17"/>
        <end position="29"/>
    </location>
</feature>